<feature type="domain" description="N-acetyltransferase" evidence="3">
    <location>
        <begin position="8"/>
        <end position="159"/>
    </location>
</feature>
<evidence type="ECO:0000259" key="3">
    <source>
        <dbReference type="PROSITE" id="PS51186"/>
    </source>
</evidence>
<dbReference type="EC" id="2.3.-.-" evidence="4"/>
<organism evidence="4 5">
    <name type="scientific">Nocardioides hankookensis</name>
    <dbReference type="NCBI Taxonomy" id="443157"/>
    <lineage>
        <taxon>Bacteria</taxon>
        <taxon>Bacillati</taxon>
        <taxon>Actinomycetota</taxon>
        <taxon>Actinomycetes</taxon>
        <taxon>Propionibacteriales</taxon>
        <taxon>Nocardioidaceae</taxon>
        <taxon>Nocardioides</taxon>
    </lineage>
</organism>
<dbReference type="Proteomes" id="UP001596135">
    <property type="component" value="Unassembled WGS sequence"/>
</dbReference>
<dbReference type="PROSITE" id="PS51186">
    <property type="entry name" value="GNAT"/>
    <property type="match status" value="1"/>
</dbReference>
<keyword evidence="1 4" id="KW-0808">Transferase</keyword>
<keyword evidence="2 4" id="KW-0012">Acyltransferase</keyword>
<dbReference type="PANTHER" id="PTHR43877">
    <property type="entry name" value="AMINOALKYLPHOSPHONATE N-ACETYLTRANSFERASE-RELATED-RELATED"/>
    <property type="match status" value="1"/>
</dbReference>
<sequence length="165" mass="18344">MLVAVADLSLRPATPADARQIAHVHRQSRADYYGEPPVEGDDREAMWAHLLTQPERSTSVAESPESVVGFMSARRHPGGAGELELTALYVLPNLYDQGIGSRLHDVFDTERGDDRVGLLEVWAGNRRAISFYERRGWEATVTTRPGPQGIDFVTYRLRPTTGVSR</sequence>
<gene>
    <name evidence="4" type="ORF">ACFPYL_07570</name>
</gene>
<accession>A0ABW1LI44</accession>
<proteinExistence type="predicted"/>
<dbReference type="CDD" id="cd04301">
    <property type="entry name" value="NAT_SF"/>
    <property type="match status" value="1"/>
</dbReference>
<reference evidence="5" key="1">
    <citation type="journal article" date="2019" name="Int. J. Syst. Evol. Microbiol.">
        <title>The Global Catalogue of Microorganisms (GCM) 10K type strain sequencing project: providing services to taxonomists for standard genome sequencing and annotation.</title>
        <authorList>
            <consortium name="The Broad Institute Genomics Platform"/>
            <consortium name="The Broad Institute Genome Sequencing Center for Infectious Disease"/>
            <person name="Wu L."/>
            <person name="Ma J."/>
        </authorList>
    </citation>
    <scope>NUCLEOTIDE SEQUENCE [LARGE SCALE GENOMIC DNA]</scope>
    <source>
        <strain evidence="5">CCUG 54522</strain>
    </source>
</reference>
<evidence type="ECO:0000313" key="5">
    <source>
        <dbReference type="Proteomes" id="UP001596135"/>
    </source>
</evidence>
<dbReference type="InterPro" id="IPR000182">
    <property type="entry name" value="GNAT_dom"/>
</dbReference>
<dbReference type="GO" id="GO:0016746">
    <property type="term" value="F:acyltransferase activity"/>
    <property type="evidence" value="ECO:0007669"/>
    <property type="project" value="UniProtKB-KW"/>
</dbReference>
<dbReference type="EMBL" id="JBHSRJ010000004">
    <property type="protein sequence ID" value="MFC6042927.1"/>
    <property type="molecule type" value="Genomic_DNA"/>
</dbReference>
<protein>
    <submittedName>
        <fullName evidence="4">GNAT family N-acetyltransferase</fullName>
        <ecNumber evidence="4">2.3.-.-</ecNumber>
    </submittedName>
</protein>
<name>A0ABW1LI44_9ACTN</name>
<dbReference type="Pfam" id="PF00583">
    <property type="entry name" value="Acetyltransf_1"/>
    <property type="match status" value="1"/>
</dbReference>
<evidence type="ECO:0000313" key="4">
    <source>
        <dbReference type="EMBL" id="MFC6042927.1"/>
    </source>
</evidence>
<dbReference type="PANTHER" id="PTHR43877:SF1">
    <property type="entry name" value="ACETYLTRANSFERASE"/>
    <property type="match status" value="1"/>
</dbReference>
<comment type="caution">
    <text evidence="4">The sequence shown here is derived from an EMBL/GenBank/DDBJ whole genome shotgun (WGS) entry which is preliminary data.</text>
</comment>
<dbReference type="RefSeq" id="WP_379152528.1">
    <property type="nucleotide sequence ID" value="NZ_JBHSRJ010000004.1"/>
</dbReference>
<dbReference type="InterPro" id="IPR050832">
    <property type="entry name" value="Bact_Acetyltransf"/>
</dbReference>
<evidence type="ECO:0000256" key="1">
    <source>
        <dbReference type="ARBA" id="ARBA00022679"/>
    </source>
</evidence>
<keyword evidence="5" id="KW-1185">Reference proteome</keyword>
<evidence type="ECO:0000256" key="2">
    <source>
        <dbReference type="ARBA" id="ARBA00023315"/>
    </source>
</evidence>
<dbReference type="Gene3D" id="3.40.630.30">
    <property type="match status" value="1"/>
</dbReference>
<dbReference type="SUPFAM" id="SSF55729">
    <property type="entry name" value="Acyl-CoA N-acyltransferases (Nat)"/>
    <property type="match status" value="1"/>
</dbReference>
<dbReference type="InterPro" id="IPR016181">
    <property type="entry name" value="Acyl_CoA_acyltransferase"/>
</dbReference>